<dbReference type="OrthoDB" id="3202607at2759"/>
<name>A0A9P5PC86_9AGAR</name>
<evidence type="ECO:0000313" key="1">
    <source>
        <dbReference type="EMBL" id="KAF9060671.1"/>
    </source>
</evidence>
<sequence length="465" mass="51000">MKRKVVSNELEQNLSAGSRFACLTAVGEFHHPVLWGSVNAEGGPLDAGHGFRTLRSGREFSKSSRGSDILLANFNPQGLLAEALARQEAAFELGDDHNEVVSSRSRLCPQKLASLPLSSLLLPRPSSIADPVPISTLLANISARPHKKVWLAEPPASASQAGEGKARQKAQYRAKRRIARTSAQKASGSVLKAVVRHRVKETGAVTVDLANLCLGSGWSGKQVTFTPRIVSVREVFEASGLRYVEWDVRVGHVVQTASGHRFMAYLPPPKGETWPATEAAVSMALEWLYESAVVDLAHWIHRRGRYVSLPAGFGFGGGRTCPGNYANSPHNAPLVEKVLRDKAIQCIAQLVDSGLQVYFPKLHLFLTNLQEKFIAWSLGVVVPFPAGATIYVPSACVTHGNVPIAPEETRSSIAFFTPAGIARWFHNGYMSDKEFKERASPRQLRLWKEYREKLWETGLELLQEG</sequence>
<organism evidence="1 2">
    <name type="scientific">Rhodocollybia butyracea</name>
    <dbReference type="NCBI Taxonomy" id="206335"/>
    <lineage>
        <taxon>Eukaryota</taxon>
        <taxon>Fungi</taxon>
        <taxon>Dikarya</taxon>
        <taxon>Basidiomycota</taxon>
        <taxon>Agaricomycotina</taxon>
        <taxon>Agaricomycetes</taxon>
        <taxon>Agaricomycetidae</taxon>
        <taxon>Agaricales</taxon>
        <taxon>Marasmiineae</taxon>
        <taxon>Omphalotaceae</taxon>
        <taxon>Rhodocollybia</taxon>
    </lineage>
</organism>
<comment type="caution">
    <text evidence="1">The sequence shown here is derived from an EMBL/GenBank/DDBJ whole genome shotgun (WGS) entry which is preliminary data.</text>
</comment>
<evidence type="ECO:0000313" key="2">
    <source>
        <dbReference type="Proteomes" id="UP000772434"/>
    </source>
</evidence>
<proteinExistence type="predicted"/>
<gene>
    <name evidence="1" type="ORF">BDP27DRAFT_1429782</name>
</gene>
<keyword evidence="2" id="KW-1185">Reference proteome</keyword>
<dbReference type="AlphaFoldDB" id="A0A9P5PC86"/>
<dbReference type="Proteomes" id="UP000772434">
    <property type="component" value="Unassembled WGS sequence"/>
</dbReference>
<dbReference type="EMBL" id="JADNRY010000232">
    <property type="protein sequence ID" value="KAF9060671.1"/>
    <property type="molecule type" value="Genomic_DNA"/>
</dbReference>
<reference evidence="1" key="1">
    <citation type="submission" date="2020-11" db="EMBL/GenBank/DDBJ databases">
        <authorList>
            <consortium name="DOE Joint Genome Institute"/>
            <person name="Ahrendt S."/>
            <person name="Riley R."/>
            <person name="Andreopoulos W."/>
            <person name="Labutti K."/>
            <person name="Pangilinan J."/>
            <person name="Ruiz-Duenas F.J."/>
            <person name="Barrasa J.M."/>
            <person name="Sanchez-Garcia M."/>
            <person name="Camarero S."/>
            <person name="Miyauchi S."/>
            <person name="Serrano A."/>
            <person name="Linde D."/>
            <person name="Babiker R."/>
            <person name="Drula E."/>
            <person name="Ayuso-Fernandez I."/>
            <person name="Pacheco R."/>
            <person name="Padilla G."/>
            <person name="Ferreira P."/>
            <person name="Barriuso J."/>
            <person name="Kellner H."/>
            <person name="Castanera R."/>
            <person name="Alfaro M."/>
            <person name="Ramirez L."/>
            <person name="Pisabarro A.G."/>
            <person name="Kuo A."/>
            <person name="Tritt A."/>
            <person name="Lipzen A."/>
            <person name="He G."/>
            <person name="Yan M."/>
            <person name="Ng V."/>
            <person name="Cullen D."/>
            <person name="Martin F."/>
            <person name="Rosso M.-N."/>
            <person name="Henrissat B."/>
            <person name="Hibbett D."/>
            <person name="Martinez A.T."/>
            <person name="Grigoriev I.V."/>
        </authorList>
    </citation>
    <scope>NUCLEOTIDE SEQUENCE</scope>
    <source>
        <strain evidence="1">AH 40177</strain>
    </source>
</reference>
<accession>A0A9P5PC86</accession>
<protein>
    <submittedName>
        <fullName evidence="1">Uncharacterized protein</fullName>
    </submittedName>
</protein>